<evidence type="ECO:0000313" key="3">
    <source>
        <dbReference type="Proteomes" id="UP000663881"/>
    </source>
</evidence>
<comment type="caution">
    <text evidence="2">The sequence shown here is derived from an EMBL/GenBank/DDBJ whole genome shotgun (WGS) entry which is preliminary data.</text>
</comment>
<gene>
    <name evidence="2" type="ORF">OKA104_LOCUS42799</name>
</gene>
<sequence>VCSSTFASNEWRENLLAGLVPDLSIYNTTDYRRFLLAHLHFLNGLCQISIQTVNSSINEFLSSTLSNTQLMSATLFRLQINSLIEQSQLDAPTAFNRILFLLRTINHGNTIVSTYGTNFEYTALLGPYLNFALVQAVIYDNNCSCGLNATCTTQANFISNNASEIIPVKGLKMGCTPSESFLASTLECFHDSSCINLIEEQTNYNNSINTTNTTIPLSSNNSHFLINTTVRDLVNVLFVEDWSTQINYSSYFEQCSPSMCSYTYTQQFNLIYTITFLISIYGGLTIALKWICPWAVRLVANMNQYRKKKSNTVQPINTIDTISCHENVQSMTINSELVSTKLDGFHHYCVTTNLSFGL</sequence>
<name>A0A820DPB1_9BILA</name>
<evidence type="ECO:0000256" key="1">
    <source>
        <dbReference type="SAM" id="Phobius"/>
    </source>
</evidence>
<dbReference type="Proteomes" id="UP000663881">
    <property type="component" value="Unassembled WGS sequence"/>
</dbReference>
<feature type="transmembrane region" description="Helical" evidence="1">
    <location>
        <begin position="270"/>
        <end position="300"/>
    </location>
</feature>
<organism evidence="2 3">
    <name type="scientific">Adineta steineri</name>
    <dbReference type="NCBI Taxonomy" id="433720"/>
    <lineage>
        <taxon>Eukaryota</taxon>
        <taxon>Metazoa</taxon>
        <taxon>Spiralia</taxon>
        <taxon>Gnathifera</taxon>
        <taxon>Rotifera</taxon>
        <taxon>Eurotatoria</taxon>
        <taxon>Bdelloidea</taxon>
        <taxon>Adinetida</taxon>
        <taxon>Adinetidae</taxon>
        <taxon>Adineta</taxon>
    </lineage>
</organism>
<evidence type="ECO:0000313" key="2">
    <source>
        <dbReference type="EMBL" id="CAF4235546.1"/>
    </source>
</evidence>
<feature type="non-terminal residue" evidence="2">
    <location>
        <position position="1"/>
    </location>
</feature>
<reference evidence="2" key="1">
    <citation type="submission" date="2021-02" db="EMBL/GenBank/DDBJ databases">
        <authorList>
            <person name="Nowell W R."/>
        </authorList>
    </citation>
    <scope>NUCLEOTIDE SEQUENCE</scope>
</reference>
<proteinExistence type="predicted"/>
<protein>
    <submittedName>
        <fullName evidence="2">Uncharacterized protein</fullName>
    </submittedName>
</protein>
<keyword evidence="1" id="KW-0472">Membrane</keyword>
<dbReference type="EMBL" id="CAJOAY010011334">
    <property type="protein sequence ID" value="CAF4235546.1"/>
    <property type="molecule type" value="Genomic_DNA"/>
</dbReference>
<accession>A0A820DPB1</accession>
<dbReference type="AlphaFoldDB" id="A0A820DPB1"/>
<keyword evidence="1" id="KW-1133">Transmembrane helix</keyword>
<keyword evidence="1" id="KW-0812">Transmembrane</keyword>